<dbReference type="InterPro" id="IPR007274">
    <property type="entry name" value="Cop_transporter"/>
</dbReference>
<comment type="caution">
    <text evidence="6">The sequence shown here is derived from an EMBL/GenBank/DDBJ whole genome shotgun (WGS) entry which is preliminary data.</text>
</comment>
<feature type="transmembrane region" description="Helical" evidence="5">
    <location>
        <begin position="43"/>
        <end position="62"/>
    </location>
</feature>
<dbReference type="AlphaFoldDB" id="A0A0V0QA06"/>
<evidence type="ECO:0000313" key="6">
    <source>
        <dbReference type="EMBL" id="KRW98975.1"/>
    </source>
</evidence>
<keyword evidence="7" id="KW-1185">Reference proteome</keyword>
<evidence type="ECO:0008006" key="8">
    <source>
        <dbReference type="Google" id="ProtNLM"/>
    </source>
</evidence>
<name>A0A0V0QA06_PSEPJ</name>
<proteinExistence type="predicted"/>
<dbReference type="InParanoid" id="A0A0V0QA06"/>
<dbReference type="GO" id="GO:0016020">
    <property type="term" value="C:membrane"/>
    <property type="evidence" value="ECO:0007669"/>
    <property type="project" value="UniProtKB-SubCell"/>
</dbReference>
<evidence type="ECO:0000256" key="3">
    <source>
        <dbReference type="ARBA" id="ARBA00022989"/>
    </source>
</evidence>
<evidence type="ECO:0000313" key="7">
    <source>
        <dbReference type="Proteomes" id="UP000054937"/>
    </source>
</evidence>
<dbReference type="OMA" id="IFESWRI"/>
<evidence type="ECO:0000256" key="5">
    <source>
        <dbReference type="SAM" id="Phobius"/>
    </source>
</evidence>
<dbReference type="EMBL" id="LDAU01000223">
    <property type="protein sequence ID" value="KRW98975.1"/>
    <property type="molecule type" value="Genomic_DNA"/>
</dbReference>
<keyword evidence="2 5" id="KW-0812">Transmembrane</keyword>
<dbReference type="OrthoDB" id="282512at2759"/>
<organism evidence="6 7">
    <name type="scientific">Pseudocohnilembus persalinus</name>
    <name type="common">Ciliate</name>
    <dbReference type="NCBI Taxonomy" id="266149"/>
    <lineage>
        <taxon>Eukaryota</taxon>
        <taxon>Sar</taxon>
        <taxon>Alveolata</taxon>
        <taxon>Ciliophora</taxon>
        <taxon>Intramacronucleata</taxon>
        <taxon>Oligohymenophorea</taxon>
        <taxon>Scuticociliatia</taxon>
        <taxon>Philasterida</taxon>
        <taxon>Pseudocohnilembidae</taxon>
        <taxon>Pseudocohnilembus</taxon>
    </lineage>
</organism>
<feature type="transmembrane region" description="Helical" evidence="5">
    <location>
        <begin position="129"/>
        <end position="146"/>
    </location>
</feature>
<gene>
    <name evidence="6" type="ORF">PPERSA_11576</name>
</gene>
<accession>A0A0V0QA06</accession>
<keyword evidence="4 5" id="KW-0472">Membrane</keyword>
<evidence type="ECO:0000256" key="1">
    <source>
        <dbReference type="ARBA" id="ARBA00004370"/>
    </source>
</evidence>
<dbReference type="Proteomes" id="UP000054937">
    <property type="component" value="Unassembled WGS sequence"/>
</dbReference>
<comment type="subcellular location">
    <subcellularLocation>
        <location evidence="1">Membrane</location>
    </subcellularLocation>
</comment>
<dbReference type="PANTHER" id="PTHR12483:SF115">
    <property type="entry name" value="COPPER TRANSPORT PROTEIN"/>
    <property type="match status" value="1"/>
</dbReference>
<sequence length="158" mass="18220">MESMQHHNPETQSMHMGHMYMVLWFDCDCKFIFQELKTNNQCGWFVLGCILTFIYCFLHIALQNGKSYIVKNYKAKNSNPAAISTISDDSDESYPMGVKIQLTIWYFFFALSNVIIMLLMMTMNGYVEIVMALGLTCGYIVFNVIINKELKQSVKTCS</sequence>
<evidence type="ECO:0000256" key="2">
    <source>
        <dbReference type="ARBA" id="ARBA00022692"/>
    </source>
</evidence>
<dbReference type="GO" id="GO:0005375">
    <property type="term" value="F:copper ion transmembrane transporter activity"/>
    <property type="evidence" value="ECO:0007669"/>
    <property type="project" value="InterPro"/>
</dbReference>
<feature type="transmembrane region" description="Helical" evidence="5">
    <location>
        <begin position="104"/>
        <end position="123"/>
    </location>
</feature>
<keyword evidence="3 5" id="KW-1133">Transmembrane helix</keyword>
<protein>
    <recommendedName>
        <fullName evidence="8">Copper transporter</fullName>
    </recommendedName>
</protein>
<reference evidence="6 7" key="1">
    <citation type="journal article" date="2015" name="Sci. Rep.">
        <title>Genome of the facultative scuticociliatosis pathogen Pseudocohnilembus persalinus provides insight into its virulence through horizontal gene transfer.</title>
        <authorList>
            <person name="Xiong J."/>
            <person name="Wang G."/>
            <person name="Cheng J."/>
            <person name="Tian M."/>
            <person name="Pan X."/>
            <person name="Warren A."/>
            <person name="Jiang C."/>
            <person name="Yuan D."/>
            <person name="Miao W."/>
        </authorList>
    </citation>
    <scope>NUCLEOTIDE SEQUENCE [LARGE SCALE GENOMIC DNA]</scope>
    <source>
        <strain evidence="6">36N120E</strain>
    </source>
</reference>
<dbReference type="PANTHER" id="PTHR12483">
    <property type="entry name" value="SOLUTE CARRIER FAMILY 31 COPPER TRANSPORTERS"/>
    <property type="match status" value="1"/>
</dbReference>
<evidence type="ECO:0000256" key="4">
    <source>
        <dbReference type="ARBA" id="ARBA00023136"/>
    </source>
</evidence>